<proteinExistence type="predicted"/>
<feature type="domain" description="CW-type" evidence="6">
    <location>
        <begin position="16"/>
        <end position="71"/>
    </location>
</feature>
<dbReference type="PANTHER" id="PTHR15999">
    <property type="entry name" value="ZINC FINGER CW-TYPE PWWP DOMAIN PROTEIN 1"/>
    <property type="match status" value="1"/>
</dbReference>
<keyword evidence="8" id="KW-1185">Reference proteome</keyword>
<evidence type="ECO:0000313" key="7">
    <source>
        <dbReference type="Ensembl" id="ENSRNOP00000072884.3"/>
    </source>
</evidence>
<sequence>MVSATSPMDPALGSSEFVNTMWVQCENESCLKWRLLSPAAAARVDLGEPWFCSMNADSSYNSCAASEQDFPEESQLLESGYKIVYSQLPLGSLVLVKLQNWPSWPGILCPDPFKGNYVTYDRDGNVDKYYIEFLGHPRSTAWISAAFVGHFSLTLKTAECKNKKRWYRSALEEAYRLYRCSPEQRLAVCCRPTRDRTRRGTEAPVVTKERIQGSKNNTEKKRPRVRKRKRDAALKYSVDIFCSDEALSKENMGPFSPVGFPRSALRNMNAKQRKEKSPCKGQMQATGQKCCCGSNKVVSETEGLLKELEKMLQQVQEPTAREDGPGLEQLSQCSLEAPTGSPFESCHEEDCIVSDWTGLKAGECIETVTNGLKMIEALISEF</sequence>
<dbReference type="GO" id="GO:0008270">
    <property type="term" value="F:zinc ion binding"/>
    <property type="evidence" value="ECO:0007669"/>
    <property type="project" value="UniProtKB-KW"/>
</dbReference>
<gene>
    <name evidence="7 9" type="primary">Zcwpw2</name>
</gene>
<evidence type="ECO:0000259" key="5">
    <source>
        <dbReference type="PROSITE" id="PS50812"/>
    </source>
</evidence>
<dbReference type="PROSITE" id="PS51050">
    <property type="entry name" value="ZF_CW"/>
    <property type="match status" value="1"/>
</dbReference>
<protein>
    <submittedName>
        <fullName evidence="7">Zinc finger CW-type and PWWP domain containing 2</fullName>
    </submittedName>
</protein>
<dbReference type="STRING" id="10116.ENSRNOP00000072884"/>
<reference evidence="7" key="1">
    <citation type="submission" date="2024-01" db="EMBL/GenBank/DDBJ databases">
        <title>GRCr8: a new rat reference genome assembly contstructed from accurate long reads and long range scaffolding.</title>
        <authorList>
            <person name="Doris P.A."/>
            <person name="Kalbfleisch T."/>
            <person name="Li K."/>
            <person name="Howe K."/>
            <person name="Wood J."/>
        </authorList>
    </citation>
    <scope>NUCLEOTIDE SEQUENCE [LARGE SCALE GENOMIC DNA]</scope>
    <source>
        <strain evidence="7">Brown Norway</strain>
    </source>
</reference>
<dbReference type="AGR" id="RGD:1596709"/>
<dbReference type="Ensembl" id="ENSRNOT00000089732.3">
    <property type="protein sequence ID" value="ENSRNOP00000072884.3"/>
    <property type="gene ID" value="ENSRNOG00000053820.3"/>
</dbReference>
<dbReference type="PANTHER" id="PTHR15999:SF6">
    <property type="entry name" value="ZINC FINGER CW-TYPE PWWP DOMAIN PROTEIN 2"/>
    <property type="match status" value="1"/>
</dbReference>
<evidence type="ECO:0000256" key="1">
    <source>
        <dbReference type="ARBA" id="ARBA00022723"/>
    </source>
</evidence>
<dbReference type="Proteomes" id="UP000002494">
    <property type="component" value="Chromosome 8"/>
</dbReference>
<evidence type="ECO:0000256" key="4">
    <source>
        <dbReference type="PROSITE-ProRule" id="PRU00454"/>
    </source>
</evidence>
<dbReference type="PaxDb" id="10116-ENSRNOP00000052829"/>
<dbReference type="CTD" id="152098"/>
<dbReference type="eggNOG" id="ENOG502QS46">
    <property type="taxonomic scope" value="Eukaryota"/>
</dbReference>
<reference evidence="7" key="3">
    <citation type="submission" date="2025-09" db="UniProtKB">
        <authorList>
            <consortium name="Ensembl"/>
        </authorList>
    </citation>
    <scope>IDENTIFICATION</scope>
    <source>
        <strain evidence="7">Brown Norway</strain>
    </source>
</reference>
<feature type="domain" description="PWWP" evidence="5">
    <location>
        <begin position="90"/>
        <end position="143"/>
    </location>
</feature>
<evidence type="ECO:0000313" key="8">
    <source>
        <dbReference type="Proteomes" id="UP000002494"/>
    </source>
</evidence>
<organism evidence="7 8">
    <name type="scientific">Rattus norvegicus</name>
    <name type="common">Rat</name>
    <dbReference type="NCBI Taxonomy" id="10116"/>
    <lineage>
        <taxon>Eukaryota</taxon>
        <taxon>Metazoa</taxon>
        <taxon>Chordata</taxon>
        <taxon>Craniata</taxon>
        <taxon>Vertebrata</taxon>
        <taxon>Euteleostomi</taxon>
        <taxon>Mammalia</taxon>
        <taxon>Eutheria</taxon>
        <taxon>Euarchontoglires</taxon>
        <taxon>Glires</taxon>
        <taxon>Rodentia</taxon>
        <taxon>Myomorpha</taxon>
        <taxon>Muroidea</taxon>
        <taxon>Muridae</taxon>
        <taxon>Murinae</taxon>
        <taxon>Rattus</taxon>
    </lineage>
</organism>
<dbReference type="Gene3D" id="2.30.30.140">
    <property type="match status" value="1"/>
</dbReference>
<dbReference type="Gene3D" id="3.30.40.100">
    <property type="match status" value="1"/>
</dbReference>
<dbReference type="PROSITE" id="PS50812">
    <property type="entry name" value="PWWP"/>
    <property type="match status" value="1"/>
</dbReference>
<dbReference type="InterPro" id="IPR011124">
    <property type="entry name" value="Znf_CW"/>
</dbReference>
<dbReference type="GeneTree" id="ENSGT00560000077278"/>
<dbReference type="RGD" id="1596709">
    <property type="gene designation" value="Zcwpw2"/>
</dbReference>
<evidence type="ECO:0000256" key="2">
    <source>
        <dbReference type="ARBA" id="ARBA00022771"/>
    </source>
</evidence>
<dbReference type="AlphaFoldDB" id="A0A0G2K432"/>
<dbReference type="VEuPathDB" id="HostDB:ENSRNOG00000053820"/>
<accession>A0A0G2K432</accession>
<dbReference type="Bgee" id="ENSRNOG00000053820">
    <property type="expression patterns" value="Expressed in testis and 11 other cell types or tissues"/>
</dbReference>
<dbReference type="InterPro" id="IPR000313">
    <property type="entry name" value="PWWP_dom"/>
</dbReference>
<dbReference type="InParanoid" id="A0A0G2K432"/>
<keyword evidence="1" id="KW-0479">Metal-binding</keyword>
<keyword evidence="2 4" id="KW-0863">Zinc-finger</keyword>
<dbReference type="Pfam" id="PF00855">
    <property type="entry name" value="PWWP"/>
    <property type="match status" value="1"/>
</dbReference>
<evidence type="ECO:0000259" key="6">
    <source>
        <dbReference type="PROSITE" id="PS51050"/>
    </source>
</evidence>
<dbReference type="Pfam" id="PF07496">
    <property type="entry name" value="zf-CW"/>
    <property type="match status" value="1"/>
</dbReference>
<keyword evidence="3" id="KW-0862">Zinc</keyword>
<evidence type="ECO:0000256" key="3">
    <source>
        <dbReference type="ARBA" id="ARBA00022833"/>
    </source>
</evidence>
<dbReference type="InterPro" id="IPR042778">
    <property type="entry name" value="ZCWPW1/ZCWPW2"/>
</dbReference>
<dbReference type="GO" id="GO:0140002">
    <property type="term" value="F:histone H3K4me3 reader activity"/>
    <property type="evidence" value="ECO:0007669"/>
    <property type="project" value="Ensembl"/>
</dbReference>
<dbReference type="CDD" id="cd20146">
    <property type="entry name" value="PWWP_ZCWPW2"/>
    <property type="match status" value="1"/>
</dbReference>
<dbReference type="SUPFAM" id="SSF63748">
    <property type="entry name" value="Tudor/PWWP/MBT"/>
    <property type="match status" value="1"/>
</dbReference>
<reference evidence="7" key="2">
    <citation type="submission" date="2025-08" db="UniProtKB">
        <authorList>
            <consortium name="Ensembl"/>
        </authorList>
    </citation>
    <scope>IDENTIFICATION</scope>
    <source>
        <strain evidence="7">Brown Norway</strain>
    </source>
</reference>
<evidence type="ECO:0000313" key="9">
    <source>
        <dbReference type="RGD" id="1596709"/>
    </source>
</evidence>
<name>A0A0G2K432_RAT</name>